<reference evidence="2" key="1">
    <citation type="submission" date="2014-12" db="EMBL/GenBank/DDBJ databases">
        <title>Insight into the proteome of Arion vulgaris.</title>
        <authorList>
            <person name="Aradska J."/>
            <person name="Bulat T."/>
            <person name="Smidak R."/>
            <person name="Sarate P."/>
            <person name="Gangsoo J."/>
            <person name="Sialana F."/>
            <person name="Bilban M."/>
            <person name="Lubec G."/>
        </authorList>
    </citation>
    <scope>NUCLEOTIDE SEQUENCE</scope>
    <source>
        <tissue evidence="2">Skin</tissue>
    </source>
</reference>
<dbReference type="AlphaFoldDB" id="A0A0B7BXH9"/>
<accession>A0A0B7BXH9</accession>
<feature type="compositionally biased region" description="Low complexity" evidence="1">
    <location>
        <begin position="53"/>
        <end position="65"/>
    </location>
</feature>
<evidence type="ECO:0000256" key="1">
    <source>
        <dbReference type="SAM" id="MobiDB-lite"/>
    </source>
</evidence>
<feature type="non-terminal residue" evidence="2">
    <location>
        <position position="1"/>
    </location>
</feature>
<feature type="compositionally biased region" description="Polar residues" evidence="1">
    <location>
        <begin position="66"/>
        <end position="75"/>
    </location>
</feature>
<name>A0A0B7BXH9_9EUPU</name>
<organism evidence="2">
    <name type="scientific">Arion vulgaris</name>
    <dbReference type="NCBI Taxonomy" id="1028688"/>
    <lineage>
        <taxon>Eukaryota</taxon>
        <taxon>Metazoa</taxon>
        <taxon>Spiralia</taxon>
        <taxon>Lophotrochozoa</taxon>
        <taxon>Mollusca</taxon>
        <taxon>Gastropoda</taxon>
        <taxon>Heterobranchia</taxon>
        <taxon>Euthyneura</taxon>
        <taxon>Panpulmonata</taxon>
        <taxon>Eupulmonata</taxon>
        <taxon>Stylommatophora</taxon>
        <taxon>Helicina</taxon>
        <taxon>Arionoidea</taxon>
        <taxon>Arionidae</taxon>
        <taxon>Arion</taxon>
    </lineage>
</organism>
<protein>
    <submittedName>
        <fullName evidence="2">Uncharacterized protein</fullName>
    </submittedName>
</protein>
<feature type="region of interest" description="Disordered" evidence="1">
    <location>
        <begin position="44"/>
        <end position="91"/>
    </location>
</feature>
<evidence type="ECO:0000313" key="2">
    <source>
        <dbReference type="EMBL" id="CEK96880.1"/>
    </source>
</evidence>
<proteinExistence type="predicted"/>
<dbReference type="EMBL" id="HACG01050015">
    <property type="protein sequence ID" value="CEK96880.1"/>
    <property type="molecule type" value="Transcribed_RNA"/>
</dbReference>
<gene>
    <name evidence="2" type="primary">ORF213840</name>
</gene>
<sequence>IESANGSAIPTDGGVDGTVVSLKKEEADKQSEPMEVCVKQEDVMKTSQEVQQSVDVNNSRSSSSSTPAITEQTITESKKAHDDDDVIILSD</sequence>